<evidence type="ECO:0000256" key="6">
    <source>
        <dbReference type="ARBA" id="ARBA00022989"/>
    </source>
</evidence>
<keyword evidence="3" id="KW-0547">Nucleotide-binding</keyword>
<dbReference type="Pfam" id="PF00664">
    <property type="entry name" value="ABC_membrane"/>
    <property type="match status" value="1"/>
</dbReference>
<feature type="transmembrane region" description="Helical" evidence="8">
    <location>
        <begin position="313"/>
        <end position="331"/>
    </location>
</feature>
<dbReference type="Gene3D" id="1.20.1560.10">
    <property type="entry name" value="ABC transporter type 1, transmembrane domain"/>
    <property type="match status" value="1"/>
</dbReference>
<dbReference type="Gene3D" id="3.40.50.300">
    <property type="entry name" value="P-loop containing nucleotide triphosphate hydrolases"/>
    <property type="match status" value="1"/>
</dbReference>
<proteinExistence type="predicted"/>
<keyword evidence="13" id="KW-1185">Reference proteome</keyword>
<reference evidence="12 13" key="1">
    <citation type="submission" date="2024-09" db="EMBL/GenBank/DDBJ databases">
        <authorList>
            <person name="Sun Q."/>
            <person name="Mori K."/>
        </authorList>
    </citation>
    <scope>NUCLEOTIDE SEQUENCE [LARGE SCALE GENOMIC DNA]</scope>
    <source>
        <strain evidence="12 13">CECT 7955</strain>
    </source>
</reference>
<dbReference type="InterPro" id="IPR027417">
    <property type="entry name" value="P-loop_NTPase"/>
</dbReference>
<dbReference type="InterPro" id="IPR017871">
    <property type="entry name" value="ABC_transporter-like_CS"/>
</dbReference>
<dbReference type="RefSeq" id="WP_236458087.1">
    <property type="nucleotide sequence ID" value="NZ_CBCSGE010000008.1"/>
</dbReference>
<comment type="subcellular location">
    <subcellularLocation>
        <location evidence="1">Cell membrane</location>
        <topology evidence="1">Multi-pass membrane protein</topology>
    </subcellularLocation>
</comment>
<comment type="caution">
    <text evidence="12">The sequence shown here is derived from an EMBL/GenBank/DDBJ whole genome shotgun (WGS) entry which is preliminary data.</text>
</comment>
<evidence type="ECO:0000256" key="2">
    <source>
        <dbReference type="ARBA" id="ARBA00022692"/>
    </source>
</evidence>
<dbReference type="CDD" id="cd02418">
    <property type="entry name" value="Peptidase_C39B"/>
    <property type="match status" value="1"/>
</dbReference>
<dbReference type="Pfam" id="PF03412">
    <property type="entry name" value="Peptidase_C39"/>
    <property type="match status" value="1"/>
</dbReference>
<evidence type="ECO:0000259" key="10">
    <source>
        <dbReference type="PROSITE" id="PS50929"/>
    </source>
</evidence>
<keyword evidence="7 8" id="KW-0472">Membrane</keyword>
<dbReference type="InterPro" id="IPR039421">
    <property type="entry name" value="Type_1_exporter"/>
</dbReference>
<feature type="transmembrane region" description="Helical" evidence="8">
    <location>
        <begin position="411"/>
        <end position="436"/>
    </location>
</feature>
<accession>A0ABV5GST7</accession>
<feature type="domain" description="ABC transmembrane type-1" evidence="10">
    <location>
        <begin position="175"/>
        <end position="455"/>
    </location>
</feature>
<keyword evidence="4" id="KW-0378">Hydrolase</keyword>
<dbReference type="SUPFAM" id="SSF52540">
    <property type="entry name" value="P-loop containing nucleoside triphosphate hydrolases"/>
    <property type="match status" value="1"/>
</dbReference>
<sequence>MKLIRQYDKMDCGPSCLGMIANAYGKDISLNSLREKCHITKEGVSLLGIDEAAKEMGFDTFSASLNLEELKKIEYHNYPCILHWNNNHFVVLRGFDKKNIFSRKKRWQIADPGHGFIELNDEKFQKSWLGENETGIAFFLKPKEKFFNTEFKQPEKISLKFFVKYFKEHKKKLGIVFLLMLLGSLINMIFPFLTQYLIDKGISNKDVDYIQLILFSQLSLYLGAIIIEIFRNWSLLIVGTKISIKIISEFLTKILELPLRFFDSKLIGDFQQRIQDNDRIEYFLTSQSIATFFSTITFSVFFIVLAYYNSNVLLIYISLTVLSILWSNYFLKKRKILDYHRFVENSNNQETIYEILNGVSEMKLNNFEDHKCNQWKEVQDRLFKINLKILKLDQIQTSGFNFINHVKNICVSFYTAVLVVQGDMSLGVLLSVSYIIGMMNSPVDQLVSFLKALQDAKLSLARLNEVQSELPEEKESYSKLELSKSNLNSGIKLSNVSFQYEGPRSPFVLENIDMYIPDGKITAIVGASGSGKTTLMKMLLRFYNSIGGHISFNGQNILNISPKDLRKNCGVVMQDGFIFSDTIKRNIATSDEEIDYDRLKNAVKVANIEEYIESLPLKYDTKIGAAGSGLSGGQKQRILIARAVYKNPHYVFFDEATSALDAENEKIIHDNLFGFFKGKTVVIIAHRLSTVKHADQIVVLKKGKISEVGSHAQLVDRKGDYFSLVKNQLELGS</sequence>
<dbReference type="InterPro" id="IPR011527">
    <property type="entry name" value="ABC1_TM_dom"/>
</dbReference>
<organism evidence="12 13">
    <name type="scientific">Flavobacterium jumunjinense</name>
    <dbReference type="NCBI Taxonomy" id="998845"/>
    <lineage>
        <taxon>Bacteria</taxon>
        <taxon>Pseudomonadati</taxon>
        <taxon>Bacteroidota</taxon>
        <taxon>Flavobacteriia</taxon>
        <taxon>Flavobacteriales</taxon>
        <taxon>Flavobacteriaceae</taxon>
        <taxon>Flavobacterium</taxon>
    </lineage>
</organism>
<evidence type="ECO:0000256" key="7">
    <source>
        <dbReference type="ARBA" id="ARBA00023136"/>
    </source>
</evidence>
<evidence type="ECO:0000259" key="11">
    <source>
        <dbReference type="PROSITE" id="PS50990"/>
    </source>
</evidence>
<dbReference type="SUPFAM" id="SSF90123">
    <property type="entry name" value="ABC transporter transmembrane region"/>
    <property type="match status" value="1"/>
</dbReference>
<evidence type="ECO:0000313" key="13">
    <source>
        <dbReference type="Proteomes" id="UP001589607"/>
    </source>
</evidence>
<dbReference type="InterPro" id="IPR036640">
    <property type="entry name" value="ABC1_TM_sf"/>
</dbReference>
<gene>
    <name evidence="12" type="ORF">ACFFVF_15305</name>
</gene>
<keyword evidence="5" id="KW-0067">ATP-binding</keyword>
<evidence type="ECO:0000256" key="5">
    <source>
        <dbReference type="ARBA" id="ARBA00022840"/>
    </source>
</evidence>
<feature type="transmembrane region" description="Helical" evidence="8">
    <location>
        <begin position="282"/>
        <end position="307"/>
    </location>
</feature>
<dbReference type="CDD" id="cd18571">
    <property type="entry name" value="ABC_6TM_peptidase_like"/>
    <property type="match status" value="1"/>
</dbReference>
<dbReference type="PROSITE" id="PS50929">
    <property type="entry name" value="ABC_TM1F"/>
    <property type="match status" value="1"/>
</dbReference>
<dbReference type="PROSITE" id="PS00211">
    <property type="entry name" value="ABC_TRANSPORTER_1"/>
    <property type="match status" value="1"/>
</dbReference>
<protein>
    <submittedName>
        <fullName evidence="12">Peptidase domain-containing ABC transporter</fullName>
    </submittedName>
</protein>
<evidence type="ECO:0000256" key="3">
    <source>
        <dbReference type="ARBA" id="ARBA00022741"/>
    </source>
</evidence>
<keyword evidence="2 8" id="KW-0812">Transmembrane</keyword>
<name>A0ABV5GST7_9FLAO</name>
<dbReference type="Proteomes" id="UP001589607">
    <property type="component" value="Unassembled WGS sequence"/>
</dbReference>
<dbReference type="SMART" id="SM00382">
    <property type="entry name" value="AAA"/>
    <property type="match status" value="1"/>
</dbReference>
<dbReference type="EMBL" id="JBHMEY010000066">
    <property type="protein sequence ID" value="MFB9097885.1"/>
    <property type="molecule type" value="Genomic_DNA"/>
</dbReference>
<feature type="transmembrane region" description="Helical" evidence="8">
    <location>
        <begin position="209"/>
        <end position="230"/>
    </location>
</feature>
<dbReference type="Pfam" id="PF00005">
    <property type="entry name" value="ABC_tran"/>
    <property type="match status" value="1"/>
</dbReference>
<evidence type="ECO:0000256" key="4">
    <source>
        <dbReference type="ARBA" id="ARBA00022801"/>
    </source>
</evidence>
<dbReference type="PROSITE" id="PS50990">
    <property type="entry name" value="PEPTIDASE_C39"/>
    <property type="match status" value="1"/>
</dbReference>
<dbReference type="InterPro" id="IPR003593">
    <property type="entry name" value="AAA+_ATPase"/>
</dbReference>
<evidence type="ECO:0000256" key="1">
    <source>
        <dbReference type="ARBA" id="ARBA00004651"/>
    </source>
</evidence>
<dbReference type="PANTHER" id="PTHR43394:SF1">
    <property type="entry name" value="ATP-BINDING CASSETTE SUB-FAMILY B MEMBER 10, MITOCHONDRIAL"/>
    <property type="match status" value="1"/>
</dbReference>
<dbReference type="PANTHER" id="PTHR43394">
    <property type="entry name" value="ATP-DEPENDENT PERMEASE MDL1, MITOCHONDRIAL"/>
    <property type="match status" value="1"/>
</dbReference>
<evidence type="ECO:0000259" key="9">
    <source>
        <dbReference type="PROSITE" id="PS50893"/>
    </source>
</evidence>
<dbReference type="InterPro" id="IPR003439">
    <property type="entry name" value="ABC_transporter-like_ATP-bd"/>
</dbReference>
<feature type="domain" description="ABC transporter" evidence="9">
    <location>
        <begin position="491"/>
        <end position="727"/>
    </location>
</feature>
<feature type="transmembrane region" description="Helical" evidence="8">
    <location>
        <begin position="173"/>
        <end position="197"/>
    </location>
</feature>
<dbReference type="InterPro" id="IPR005074">
    <property type="entry name" value="Peptidase_C39"/>
</dbReference>
<keyword evidence="6 8" id="KW-1133">Transmembrane helix</keyword>
<feature type="domain" description="Peptidase C39" evidence="11">
    <location>
        <begin position="6"/>
        <end position="135"/>
    </location>
</feature>
<dbReference type="Gene3D" id="3.90.70.10">
    <property type="entry name" value="Cysteine proteinases"/>
    <property type="match status" value="1"/>
</dbReference>
<dbReference type="PROSITE" id="PS50893">
    <property type="entry name" value="ABC_TRANSPORTER_2"/>
    <property type="match status" value="1"/>
</dbReference>
<evidence type="ECO:0000256" key="8">
    <source>
        <dbReference type="SAM" id="Phobius"/>
    </source>
</evidence>
<evidence type="ECO:0000313" key="12">
    <source>
        <dbReference type="EMBL" id="MFB9097885.1"/>
    </source>
</evidence>